<evidence type="ECO:0000313" key="2">
    <source>
        <dbReference type="Proteomes" id="UP001432166"/>
    </source>
</evidence>
<sequence>MQTVELLPDATTERTVREVWRRLSEAGLPSQAAHRHPTNRPHLTLATADTLVPEVRVQLKHVLEDLPVPLYLDGTVRFTGRTSVLAWAVRADAALLHLHEAVWRALRDAPACGRLNPIHAPERWQPHVTLARGRAVACPGTGLFSAPPDGPADVLAGQWVSARTYDSTVRSATPLGQ</sequence>
<accession>A0ABZ1JBP2</accession>
<keyword evidence="1" id="KW-0436">Ligase</keyword>
<dbReference type="EMBL" id="CP108133">
    <property type="protein sequence ID" value="WTP47205.1"/>
    <property type="molecule type" value="Genomic_DNA"/>
</dbReference>
<evidence type="ECO:0000313" key="1">
    <source>
        <dbReference type="EMBL" id="WTP47205.1"/>
    </source>
</evidence>
<dbReference type="Gene3D" id="3.90.1140.10">
    <property type="entry name" value="Cyclic phosphodiesterase"/>
    <property type="match status" value="1"/>
</dbReference>
<dbReference type="SUPFAM" id="SSF55144">
    <property type="entry name" value="LigT-like"/>
    <property type="match status" value="1"/>
</dbReference>
<dbReference type="RefSeq" id="WP_328936495.1">
    <property type="nucleotide sequence ID" value="NZ_CP108133.1"/>
</dbReference>
<keyword evidence="2" id="KW-1185">Reference proteome</keyword>
<gene>
    <name evidence="1" type="ORF">OG288_02085</name>
</gene>
<dbReference type="Proteomes" id="UP001432166">
    <property type="component" value="Chromosome"/>
</dbReference>
<dbReference type="GO" id="GO:0016874">
    <property type="term" value="F:ligase activity"/>
    <property type="evidence" value="ECO:0007669"/>
    <property type="project" value="UniProtKB-KW"/>
</dbReference>
<protein>
    <submittedName>
        <fullName evidence="1">2'-5' RNA ligase family protein</fullName>
    </submittedName>
</protein>
<dbReference type="InterPro" id="IPR009097">
    <property type="entry name" value="Cyclic_Pdiesterase"/>
</dbReference>
<proteinExistence type="predicted"/>
<name>A0ABZ1JBP2_9ACTN</name>
<dbReference type="Pfam" id="PF13563">
    <property type="entry name" value="2_5_RNA_ligase2"/>
    <property type="match status" value="1"/>
</dbReference>
<organism evidence="1 2">
    <name type="scientific">Streptomyces tauricus</name>
    <dbReference type="NCBI Taxonomy" id="68274"/>
    <lineage>
        <taxon>Bacteria</taxon>
        <taxon>Bacillati</taxon>
        <taxon>Actinomycetota</taxon>
        <taxon>Actinomycetes</taxon>
        <taxon>Kitasatosporales</taxon>
        <taxon>Streptomycetaceae</taxon>
        <taxon>Streptomyces</taxon>
        <taxon>Streptomyces aurantiacus group</taxon>
    </lineage>
</organism>
<reference evidence="1" key="1">
    <citation type="submission" date="2022-10" db="EMBL/GenBank/DDBJ databases">
        <title>The complete genomes of actinobacterial strains from the NBC collection.</title>
        <authorList>
            <person name="Joergensen T.S."/>
            <person name="Alvarez Arevalo M."/>
            <person name="Sterndorff E.B."/>
            <person name="Faurdal D."/>
            <person name="Vuksanovic O."/>
            <person name="Mourched A.-S."/>
            <person name="Charusanti P."/>
            <person name="Shaw S."/>
            <person name="Blin K."/>
            <person name="Weber T."/>
        </authorList>
    </citation>
    <scope>NUCLEOTIDE SEQUENCE</scope>
    <source>
        <strain evidence="1">NBC_00189</strain>
    </source>
</reference>